<evidence type="ECO:0000313" key="3">
    <source>
        <dbReference type="EMBL" id="CAL6033136.1"/>
    </source>
</evidence>
<evidence type="ECO:0000313" key="1">
    <source>
        <dbReference type="EMBL" id="CAI9950516.1"/>
    </source>
</evidence>
<organism evidence="1">
    <name type="scientific">Hexamita inflata</name>
    <dbReference type="NCBI Taxonomy" id="28002"/>
    <lineage>
        <taxon>Eukaryota</taxon>
        <taxon>Metamonada</taxon>
        <taxon>Diplomonadida</taxon>
        <taxon>Hexamitidae</taxon>
        <taxon>Hexamitinae</taxon>
        <taxon>Hexamita</taxon>
    </lineage>
</organism>
<dbReference type="EMBL" id="CATOUU010000812">
    <property type="protein sequence ID" value="CAI9950516.1"/>
    <property type="molecule type" value="Genomic_DNA"/>
</dbReference>
<evidence type="ECO:0000313" key="4">
    <source>
        <dbReference type="EMBL" id="CAL6033144.1"/>
    </source>
</evidence>
<keyword evidence="5" id="KW-1185">Reference proteome</keyword>
<reference evidence="3 5" key="2">
    <citation type="submission" date="2024-07" db="EMBL/GenBank/DDBJ databases">
        <authorList>
            <person name="Akdeniz Z."/>
        </authorList>
    </citation>
    <scope>NUCLEOTIDE SEQUENCE [LARGE SCALE GENOMIC DNA]</scope>
</reference>
<dbReference type="EMBL" id="CAXDID020000124">
    <property type="protein sequence ID" value="CAL6033144.1"/>
    <property type="molecule type" value="Genomic_DNA"/>
</dbReference>
<protein>
    <submittedName>
        <fullName evidence="3">Hypothetical_protein</fullName>
    </submittedName>
</protein>
<comment type="caution">
    <text evidence="1">The sequence shown here is derived from an EMBL/GenBank/DDBJ whole genome shotgun (WGS) entry which is preliminary data.</text>
</comment>
<proteinExistence type="predicted"/>
<dbReference type="Proteomes" id="UP001642409">
    <property type="component" value="Unassembled WGS sequence"/>
</dbReference>
<dbReference type="EMBL" id="CATOUU010000812">
    <property type="protein sequence ID" value="CAI9950520.1"/>
    <property type="molecule type" value="Genomic_DNA"/>
</dbReference>
<accession>A0AA86UG28</accession>
<evidence type="ECO:0000313" key="5">
    <source>
        <dbReference type="Proteomes" id="UP001642409"/>
    </source>
</evidence>
<reference evidence="1" key="1">
    <citation type="submission" date="2023-06" db="EMBL/GenBank/DDBJ databases">
        <authorList>
            <person name="Kurt Z."/>
        </authorList>
    </citation>
    <scope>NUCLEOTIDE SEQUENCE</scope>
</reference>
<sequence length="133" mass="15849">MSRKLPEKSRCQFSMFVRGGIYGWLRRVGTDPRRIPADLEQFKISVQDRVFKTMLEFLFKIHFCIPVQLRVITRNGTKDFLRSAKIDQYCVYKQVQIEKAVYSWFHVRQDCKGHSKIGQINRFKIASEDKWQA</sequence>
<evidence type="ECO:0000313" key="2">
    <source>
        <dbReference type="EMBL" id="CAI9950520.1"/>
    </source>
</evidence>
<dbReference type="AlphaFoldDB" id="A0AA86UG28"/>
<dbReference type="EMBL" id="CAXDID020000124">
    <property type="protein sequence ID" value="CAL6033136.1"/>
    <property type="molecule type" value="Genomic_DNA"/>
</dbReference>
<name>A0AA86UG28_9EUKA</name>
<gene>
    <name evidence="3" type="ORF">HINF_LOCUS34826</name>
    <name evidence="4" type="ORF">HINF_LOCUS34830</name>
    <name evidence="1" type="ORF">HINF_LOCUS38161</name>
    <name evidence="2" type="ORF">HINF_LOCUS38165</name>
</gene>